<sequence length="608" mass="68844">MPVGPKSLLRRNGEMNSHTRNRNRPAAPPERRFRGNVTNPAYITQVTQSQYRIPPAEALNKMKMLEHCDRAVINPMFHTPSPDHPSNDPKINEFISVDKAVINFFFGRGVPDYNKIKATNNDDQRSHIHTPPDNWVDQYPLHSAAYEGNATEVAQLLHRGYPADQPDVHLWVPLHYACWNGHVEAVKTLLLNHNCSPNTENDSGSTPLHFSAFKGHAEVVRLLLNHRDIDKFVVNKEGRTPLQLCEESRQHDWETTKKLLKEAKEKPSHIKIDVHLMDLDGSHVVLDLEKGSNTLIADLVQQLQLPRGGLQIFAVWIASQNLHLQMRPEHKPVLHLKQWDSIIRQLTNYNPDTERPLLYLKRDALLTVEEERTIRDPQAIKMLFDECLLNVLKGMYPCNDADVITLAGIYMQITYGDHDPKRHRAGFLNNINLRHFIPSIKLEGKGQSSRSTNWAQKIVNEHRNVTQKGIRDVTKLQTMYLEICRSFPVYGSAIFFGSAQLGGSRRGQGGSQRSPAAFVGVNSRGIHLINAISKMMILSVGYKQGLTWEISSDMQTLTLLIQDGNGYRSLPVKTKQAAIISNLANKLSGRMSPEDQPSTSRANSLQRH</sequence>
<dbReference type="CDD" id="cd14473">
    <property type="entry name" value="FERM_B-lobe"/>
    <property type="match status" value="1"/>
</dbReference>
<evidence type="ECO:0000313" key="5">
    <source>
        <dbReference type="Proteomes" id="UP000007110"/>
    </source>
</evidence>
<dbReference type="EnsemblMetazoa" id="XM_030974425">
    <property type="protein sequence ID" value="XP_030830285"/>
    <property type="gene ID" value="LOC593256"/>
</dbReference>
<dbReference type="Gene3D" id="1.20.80.10">
    <property type="match status" value="1"/>
</dbReference>
<dbReference type="Gene3D" id="2.30.29.30">
    <property type="entry name" value="Pleckstrin-homology domain (PH domain)/Phosphotyrosine-binding domain (PTB)"/>
    <property type="match status" value="1"/>
</dbReference>
<reference evidence="4" key="2">
    <citation type="submission" date="2021-01" db="UniProtKB">
        <authorList>
            <consortium name="EnsemblMetazoa"/>
        </authorList>
    </citation>
    <scope>IDENTIFICATION</scope>
</reference>
<evidence type="ECO:0000256" key="1">
    <source>
        <dbReference type="PROSITE-ProRule" id="PRU00023"/>
    </source>
</evidence>
<evidence type="ECO:0000313" key="4">
    <source>
        <dbReference type="EnsemblMetazoa" id="XP_030830285"/>
    </source>
</evidence>
<dbReference type="PROSITE" id="PS50297">
    <property type="entry name" value="ANK_REP_REGION"/>
    <property type="match status" value="1"/>
</dbReference>
<dbReference type="RefSeq" id="XP_030830285.1">
    <property type="nucleotide sequence ID" value="XM_030974425.1"/>
</dbReference>
<dbReference type="InterPro" id="IPR036770">
    <property type="entry name" value="Ankyrin_rpt-contain_sf"/>
</dbReference>
<dbReference type="GO" id="GO:0016525">
    <property type="term" value="P:negative regulation of angiogenesis"/>
    <property type="evidence" value="ECO:0000318"/>
    <property type="project" value="GO_Central"/>
</dbReference>
<dbReference type="AlphaFoldDB" id="A0A7M7N2V4"/>
<organism evidence="4 5">
    <name type="scientific">Strongylocentrotus purpuratus</name>
    <name type="common">Purple sea urchin</name>
    <dbReference type="NCBI Taxonomy" id="7668"/>
    <lineage>
        <taxon>Eukaryota</taxon>
        <taxon>Metazoa</taxon>
        <taxon>Echinodermata</taxon>
        <taxon>Eleutherozoa</taxon>
        <taxon>Echinozoa</taxon>
        <taxon>Echinoidea</taxon>
        <taxon>Euechinoidea</taxon>
        <taxon>Echinacea</taxon>
        <taxon>Camarodonta</taxon>
        <taxon>Echinidea</taxon>
        <taxon>Strongylocentrotidae</taxon>
        <taxon>Strongylocentrotus</taxon>
    </lineage>
</organism>
<accession>A0A7M7N2V4</accession>
<dbReference type="InterPro" id="IPR011993">
    <property type="entry name" value="PH-like_dom_sf"/>
</dbReference>
<dbReference type="SMART" id="SM00248">
    <property type="entry name" value="ANK"/>
    <property type="match status" value="4"/>
</dbReference>
<dbReference type="InterPro" id="IPR000299">
    <property type="entry name" value="FERM_domain"/>
</dbReference>
<protein>
    <recommendedName>
        <fullName evidence="3">FERM domain-containing protein</fullName>
    </recommendedName>
</protein>
<dbReference type="Gene3D" id="1.25.40.20">
    <property type="entry name" value="Ankyrin repeat-containing domain"/>
    <property type="match status" value="2"/>
</dbReference>
<evidence type="ECO:0000259" key="3">
    <source>
        <dbReference type="PROSITE" id="PS50057"/>
    </source>
</evidence>
<dbReference type="InterPro" id="IPR057096">
    <property type="entry name" value="KRIT1_FRMD8_FERM_C"/>
</dbReference>
<dbReference type="GO" id="GO:0045454">
    <property type="term" value="P:cell redox homeostasis"/>
    <property type="evidence" value="ECO:0000318"/>
    <property type="project" value="GO_Central"/>
</dbReference>
<dbReference type="GeneID" id="593256"/>
<dbReference type="KEGG" id="spu:593256"/>
<dbReference type="Pfam" id="PF00373">
    <property type="entry name" value="FERM_M"/>
    <property type="match status" value="1"/>
</dbReference>
<feature type="repeat" description="ANK" evidence="1">
    <location>
        <begin position="169"/>
        <end position="202"/>
    </location>
</feature>
<dbReference type="InterPro" id="IPR014352">
    <property type="entry name" value="FERM/acyl-CoA-bd_prot_sf"/>
</dbReference>
<dbReference type="FunCoup" id="A0A7M7N2V4">
    <property type="interactions" value="1043"/>
</dbReference>
<feature type="domain" description="FERM" evidence="3">
    <location>
        <begin position="270"/>
        <end position="598"/>
    </location>
</feature>
<dbReference type="InterPro" id="IPR051594">
    <property type="entry name" value="KRIT1/FRMD8"/>
</dbReference>
<dbReference type="OrthoDB" id="194358at2759"/>
<proteinExistence type="predicted"/>
<dbReference type="InterPro" id="IPR002110">
    <property type="entry name" value="Ankyrin_rpt"/>
</dbReference>
<dbReference type="InterPro" id="IPR035963">
    <property type="entry name" value="FERM_2"/>
</dbReference>
<dbReference type="PANTHER" id="PTHR13283:SF11">
    <property type="entry name" value="KREV INTERACTION TRAPPED PROTEIN 1"/>
    <property type="match status" value="1"/>
</dbReference>
<dbReference type="SUPFAM" id="SSF48403">
    <property type="entry name" value="Ankyrin repeat"/>
    <property type="match status" value="1"/>
</dbReference>
<dbReference type="Pfam" id="PF12796">
    <property type="entry name" value="Ank_2"/>
    <property type="match status" value="1"/>
</dbReference>
<dbReference type="SMART" id="SM00295">
    <property type="entry name" value="B41"/>
    <property type="match status" value="1"/>
</dbReference>
<keyword evidence="1" id="KW-0040">ANK repeat</keyword>
<feature type="region of interest" description="Disordered" evidence="2">
    <location>
        <begin position="588"/>
        <end position="608"/>
    </location>
</feature>
<evidence type="ECO:0000256" key="2">
    <source>
        <dbReference type="SAM" id="MobiDB-lite"/>
    </source>
</evidence>
<dbReference type="PROSITE" id="PS50088">
    <property type="entry name" value="ANK_REPEAT"/>
    <property type="match status" value="2"/>
</dbReference>
<dbReference type="InParanoid" id="A0A7M7N2V4"/>
<dbReference type="Pfam" id="PF24522">
    <property type="entry name" value="KRIT1_FRMD8_FERM_C"/>
    <property type="match status" value="1"/>
</dbReference>
<dbReference type="Proteomes" id="UP000007110">
    <property type="component" value="Unassembled WGS sequence"/>
</dbReference>
<name>A0A7M7N2V4_STRPU</name>
<dbReference type="OMA" id="MKMLEHC"/>
<dbReference type="InterPro" id="IPR019748">
    <property type="entry name" value="FERM_central"/>
</dbReference>
<dbReference type="GO" id="GO:2000114">
    <property type="term" value="P:regulation of establishment of cell polarity"/>
    <property type="evidence" value="ECO:0000318"/>
    <property type="project" value="GO_Central"/>
</dbReference>
<dbReference type="PROSITE" id="PS50057">
    <property type="entry name" value="FERM_3"/>
    <property type="match status" value="1"/>
</dbReference>
<feature type="region of interest" description="Disordered" evidence="2">
    <location>
        <begin position="1"/>
        <end position="38"/>
    </location>
</feature>
<feature type="compositionally biased region" description="Polar residues" evidence="2">
    <location>
        <begin position="595"/>
        <end position="608"/>
    </location>
</feature>
<dbReference type="Gene3D" id="3.10.20.90">
    <property type="entry name" value="Phosphatidylinositol 3-kinase Catalytic Subunit, Chain A, domain 1"/>
    <property type="match status" value="1"/>
</dbReference>
<dbReference type="CTD" id="889"/>
<feature type="repeat" description="ANK" evidence="1">
    <location>
        <begin position="203"/>
        <end position="226"/>
    </location>
</feature>
<dbReference type="PANTHER" id="PTHR13283">
    <property type="entry name" value="KREV INTERACTION TRAPPED 1-RELATED"/>
    <property type="match status" value="1"/>
</dbReference>
<dbReference type="GO" id="GO:0005886">
    <property type="term" value="C:plasma membrane"/>
    <property type="evidence" value="ECO:0000318"/>
    <property type="project" value="GO_Central"/>
</dbReference>
<dbReference type="InterPro" id="IPR019749">
    <property type="entry name" value="Band_41_domain"/>
</dbReference>
<dbReference type="SUPFAM" id="SSF47031">
    <property type="entry name" value="Second domain of FERM"/>
    <property type="match status" value="1"/>
</dbReference>
<keyword evidence="5" id="KW-1185">Reference proteome</keyword>
<reference evidence="5" key="1">
    <citation type="submission" date="2015-02" db="EMBL/GenBank/DDBJ databases">
        <title>Genome sequencing for Strongylocentrotus purpuratus.</title>
        <authorList>
            <person name="Murali S."/>
            <person name="Liu Y."/>
            <person name="Vee V."/>
            <person name="English A."/>
            <person name="Wang M."/>
            <person name="Skinner E."/>
            <person name="Han Y."/>
            <person name="Muzny D.M."/>
            <person name="Worley K.C."/>
            <person name="Gibbs R.A."/>
        </authorList>
    </citation>
    <scope>NUCLEOTIDE SEQUENCE</scope>
</reference>